<dbReference type="Proteomes" id="UP000254259">
    <property type="component" value="Chromosome CBM2636"/>
</dbReference>
<organism evidence="2 3">
    <name type="scientific">Cupriavidus taiwanensis</name>
    <dbReference type="NCBI Taxonomy" id="164546"/>
    <lineage>
        <taxon>Bacteria</taxon>
        <taxon>Pseudomonadati</taxon>
        <taxon>Pseudomonadota</taxon>
        <taxon>Betaproteobacteria</taxon>
        <taxon>Burkholderiales</taxon>
        <taxon>Burkholderiaceae</taxon>
        <taxon>Cupriavidus</taxon>
    </lineage>
</organism>
<reference evidence="2 3" key="1">
    <citation type="submission" date="2018-01" db="EMBL/GenBank/DDBJ databases">
        <authorList>
            <person name="Clerissi C."/>
        </authorList>
    </citation>
    <scope>NUCLEOTIDE SEQUENCE [LARGE SCALE GENOMIC DNA]</scope>
    <source>
        <strain evidence="2">Cupriavidus taiwanensis SWF 66322</strain>
    </source>
</reference>
<dbReference type="AlphaFoldDB" id="A0A9Q7XQD0"/>
<evidence type="ECO:0000313" key="2">
    <source>
        <dbReference type="EMBL" id="SPD65331.1"/>
    </source>
</evidence>
<feature type="region of interest" description="Disordered" evidence="1">
    <location>
        <begin position="1"/>
        <end position="75"/>
    </location>
</feature>
<name>A0A9Q7XQD0_9BURK</name>
<feature type="compositionally biased region" description="Low complexity" evidence="1">
    <location>
        <begin position="59"/>
        <end position="75"/>
    </location>
</feature>
<proteinExistence type="predicted"/>
<gene>
    <name evidence="2" type="ORF">CBM2636_12354</name>
</gene>
<evidence type="ECO:0000313" key="3">
    <source>
        <dbReference type="Proteomes" id="UP000254259"/>
    </source>
</evidence>
<feature type="compositionally biased region" description="Basic and acidic residues" evidence="1">
    <location>
        <begin position="18"/>
        <end position="39"/>
    </location>
</feature>
<sequence length="75" mass="8183">MTVALDGAAAGRRTRRPARIDARAAWRRGGDSKWNETRKARPRAPAQTAPAQTAPPRPARAAARPWRWTPAASNT</sequence>
<accession>A0A9Q7XQD0</accession>
<protein>
    <submittedName>
        <fullName evidence="2">Uncharacterized protein</fullName>
    </submittedName>
</protein>
<evidence type="ECO:0000256" key="1">
    <source>
        <dbReference type="SAM" id="MobiDB-lite"/>
    </source>
</evidence>
<feature type="compositionally biased region" description="Low complexity" evidence="1">
    <location>
        <begin position="43"/>
        <end position="52"/>
    </location>
</feature>
<dbReference type="EMBL" id="LT984813">
    <property type="protein sequence ID" value="SPD65331.1"/>
    <property type="molecule type" value="Genomic_DNA"/>
</dbReference>
<feature type="compositionally biased region" description="Low complexity" evidence="1">
    <location>
        <begin position="1"/>
        <end position="11"/>
    </location>
</feature>